<organism evidence="2 3">
    <name type="scientific">Marasmius crinis-equi</name>
    <dbReference type="NCBI Taxonomy" id="585013"/>
    <lineage>
        <taxon>Eukaryota</taxon>
        <taxon>Fungi</taxon>
        <taxon>Dikarya</taxon>
        <taxon>Basidiomycota</taxon>
        <taxon>Agaricomycotina</taxon>
        <taxon>Agaricomycetes</taxon>
        <taxon>Agaricomycetidae</taxon>
        <taxon>Agaricales</taxon>
        <taxon>Marasmiineae</taxon>
        <taxon>Marasmiaceae</taxon>
        <taxon>Marasmius</taxon>
    </lineage>
</organism>
<reference evidence="2 3" key="1">
    <citation type="submission" date="2024-02" db="EMBL/GenBank/DDBJ databases">
        <title>A draft genome for the cacao thread blight pathogen Marasmius crinis-equi.</title>
        <authorList>
            <person name="Cohen S.P."/>
            <person name="Baruah I.K."/>
            <person name="Amoako-Attah I."/>
            <person name="Bukari Y."/>
            <person name="Meinhardt L.W."/>
            <person name="Bailey B.A."/>
        </authorList>
    </citation>
    <scope>NUCLEOTIDE SEQUENCE [LARGE SCALE GENOMIC DNA]</scope>
    <source>
        <strain evidence="2 3">GH-76</strain>
    </source>
</reference>
<evidence type="ECO:0000256" key="1">
    <source>
        <dbReference type="SAM" id="MobiDB-lite"/>
    </source>
</evidence>
<sequence>MQPSIGSRAPRAPGMHLPPFAAALPPAGSSSAVTIEHSPDFQPDSTMYLDDAPPPNPAFEEASLPLVVEKNPPPNPPPVAEEHPSTQITASGRASRVPAHFRDELPQAPPVIVQESNAAPTAQILPRIRLFVRDKMSTSLNPFRLYRHYLHRPSYDPDSVVEPEDLCNRQENFSPADQDKSTTPSSSSKYAPPWPFSNMSKWLVMTWQNSGGSRKSQSETTRLVNEFLLHPEFRLADLVGGFNAHTEDRKADEAMANASKAGELLSQFKKADVTINVPSGQKNVPPQPFNVPGLYYQDLLSTIQTAFTEPLGRKFHFSPFRLFHQLPDSEDVERVYSELYNSDDFIEEHDRVQRLPLAPEDHGCKLERVVAGLMFWSDSTHLANFGTAKLWPIYMMFGNLSKYVRSSPTSGACHHVAYIPSLPDTFHDFASSFHPKWKSQKADILTHCRRELMHAVWQVLLDDAFIHAYKYGIVIECADGIKRRVYPRIFTYSADYPEKVLLATMRDKGLCPCPRCMVQKSDLDKLGFVQDMRRRVVYTRNYLIHSVKTARRFIYDLASPIKGVHVERLLKPSSSVPTLNAFVDRIGLLFNPNKMLAVDLLHEFELGVWKAVFTHLIRILYSLPDGAEKVAELDRRFRQIPAFGNSTIRHFVENASEMKKLAGRDYEDLLQCAIPAFEGLLPESHDTKLTKLLFRLAQWHALAKLRQHTDSTIEELRKTTVELGKLLREFRDSTATEFKTYELPREQEARRRREERTQQSKGGDNASSGTRSGRTSTRKPKGLNIDTVKFHFLGDYPQMIKTFGTTDNYSTQAGELAHRHVKQFYDLSNRRNATDQVARRYQRQRTLQNQAEKDWDSRAHQHLAGRSDARLDDTNQSHIPPEVHHVISESRNHPIHLDRFLHSGTPDPAKKARVNFVRKLKEHVLGRLRKREFDGDTHDTFTDEDRNQILITNNKIYAVKTLRVNFTTYDVRRDQDVVNPSTDRNAVMVPSPERRESTNAHPYWYARVLGLFHADIIWFDPVEGKLRASETMEFLWVRWLGDEPGYRSGLKFARLPKIGFVPDSDEYAFGFLDPAVVIRACHLIPDFNSGRTSMLLDTAVPTAARHPGE</sequence>
<feature type="region of interest" description="Disordered" evidence="1">
    <location>
        <begin position="1"/>
        <end position="87"/>
    </location>
</feature>
<evidence type="ECO:0000313" key="3">
    <source>
        <dbReference type="Proteomes" id="UP001465976"/>
    </source>
</evidence>
<feature type="region of interest" description="Disordered" evidence="1">
    <location>
        <begin position="170"/>
        <end position="192"/>
    </location>
</feature>
<gene>
    <name evidence="2" type="ORF">V5O48_017441</name>
</gene>
<name>A0ABR3ENZ2_9AGAR</name>
<dbReference type="Proteomes" id="UP001465976">
    <property type="component" value="Unassembled WGS sequence"/>
</dbReference>
<comment type="caution">
    <text evidence="2">The sequence shown here is derived from an EMBL/GenBank/DDBJ whole genome shotgun (WGS) entry which is preliminary data.</text>
</comment>
<proteinExistence type="predicted"/>
<feature type="compositionally biased region" description="Polar residues" evidence="1">
    <location>
        <begin position="170"/>
        <end position="189"/>
    </location>
</feature>
<evidence type="ECO:0000313" key="2">
    <source>
        <dbReference type="EMBL" id="KAL0564603.1"/>
    </source>
</evidence>
<dbReference type="InterPro" id="IPR041078">
    <property type="entry name" value="Plavaka"/>
</dbReference>
<feature type="compositionally biased region" description="Low complexity" evidence="1">
    <location>
        <begin position="17"/>
        <end position="27"/>
    </location>
</feature>
<feature type="non-terminal residue" evidence="2">
    <location>
        <position position="1109"/>
    </location>
</feature>
<accession>A0ABR3ENZ2</accession>
<feature type="region of interest" description="Disordered" evidence="1">
    <location>
        <begin position="738"/>
        <end position="781"/>
    </location>
</feature>
<feature type="compositionally biased region" description="Basic and acidic residues" evidence="1">
    <location>
        <begin position="738"/>
        <end position="758"/>
    </location>
</feature>
<protein>
    <submittedName>
        <fullName evidence="2">Uncharacterized protein</fullName>
    </submittedName>
</protein>
<dbReference type="Pfam" id="PF18759">
    <property type="entry name" value="Plavaka"/>
    <property type="match status" value="1"/>
</dbReference>
<keyword evidence="3" id="KW-1185">Reference proteome</keyword>
<dbReference type="EMBL" id="JBAHYK010002676">
    <property type="protein sequence ID" value="KAL0564603.1"/>
    <property type="molecule type" value="Genomic_DNA"/>
</dbReference>